<dbReference type="EMBL" id="JAPDRQ010000029">
    <property type="protein sequence ID" value="KAJ9660653.1"/>
    <property type="molecule type" value="Genomic_DNA"/>
</dbReference>
<reference evidence="1" key="1">
    <citation type="submission" date="2022-10" db="EMBL/GenBank/DDBJ databases">
        <title>Culturing micro-colonial fungi from biological soil crusts in the Mojave desert and describing Neophaeococcomyces mojavensis, and introducing the new genera and species Taxawa tesnikishii.</title>
        <authorList>
            <person name="Kurbessoian T."/>
            <person name="Stajich J.E."/>
        </authorList>
    </citation>
    <scope>NUCLEOTIDE SEQUENCE</scope>
    <source>
        <strain evidence="1">JES_112</strain>
    </source>
</reference>
<keyword evidence="2" id="KW-1185">Reference proteome</keyword>
<organism evidence="1 2">
    <name type="scientific">Neophaeococcomyces mojaviensis</name>
    <dbReference type="NCBI Taxonomy" id="3383035"/>
    <lineage>
        <taxon>Eukaryota</taxon>
        <taxon>Fungi</taxon>
        <taxon>Dikarya</taxon>
        <taxon>Ascomycota</taxon>
        <taxon>Pezizomycotina</taxon>
        <taxon>Eurotiomycetes</taxon>
        <taxon>Chaetothyriomycetidae</taxon>
        <taxon>Chaetothyriales</taxon>
        <taxon>Chaetothyriales incertae sedis</taxon>
        <taxon>Neophaeococcomyces</taxon>
    </lineage>
</organism>
<dbReference type="Proteomes" id="UP001172386">
    <property type="component" value="Unassembled WGS sequence"/>
</dbReference>
<protein>
    <submittedName>
        <fullName evidence="1">Uncharacterized protein</fullName>
    </submittedName>
</protein>
<evidence type="ECO:0000313" key="1">
    <source>
        <dbReference type="EMBL" id="KAJ9660653.1"/>
    </source>
</evidence>
<proteinExistence type="predicted"/>
<name>A0ACC3AE69_9EURO</name>
<comment type="caution">
    <text evidence="1">The sequence shown here is derived from an EMBL/GenBank/DDBJ whole genome shotgun (WGS) entry which is preliminary data.</text>
</comment>
<accession>A0ACC3AE69</accession>
<evidence type="ECO:0000313" key="2">
    <source>
        <dbReference type="Proteomes" id="UP001172386"/>
    </source>
</evidence>
<gene>
    <name evidence="1" type="ORF">H2198_002395</name>
</gene>
<sequence>MTTLQPTAWRISLSFKRVQLQQIATAIGAPLTGTKPQLLSSIHETVAHTQKLFDDQYGSASLKLFSKKLRVLSIDMGIRNLAYAVFDHKLDSPHFSRKEPVRPHLANWERISLGASDSVHLSSKRKDIALSSLDNDGVVVDKVLKESFEPIDLAAHACQFARYCASLQPTHILIERQRFRSAGHVAVQEWSLRVGMLEAMLYAAFQTLIEEKILHAALEPILPARVNKYWFDGQHDLQGKTSAEQDLTSPTGKQAKLAKIALASHMLNSIDTQHASFTLDSNLRSLANAFPHTKTTRNTVKNQSSATGHLSKLDDLSDSLLQGLAFLQWQENRLKIIANHTVPP</sequence>